<gene>
    <name evidence="2" type="ORF">JOB18_025415</name>
</gene>
<evidence type="ECO:0000313" key="3">
    <source>
        <dbReference type="Proteomes" id="UP000693946"/>
    </source>
</evidence>
<feature type="region of interest" description="Disordered" evidence="1">
    <location>
        <begin position="48"/>
        <end position="128"/>
    </location>
</feature>
<evidence type="ECO:0000256" key="1">
    <source>
        <dbReference type="SAM" id="MobiDB-lite"/>
    </source>
</evidence>
<dbReference type="AlphaFoldDB" id="A0AAV6SFA5"/>
<dbReference type="EMBL" id="JAGKHQ010000005">
    <property type="protein sequence ID" value="KAG7516204.1"/>
    <property type="molecule type" value="Genomic_DNA"/>
</dbReference>
<name>A0AAV6SFA5_SOLSE</name>
<organism evidence="2 3">
    <name type="scientific">Solea senegalensis</name>
    <name type="common">Senegalese sole</name>
    <dbReference type="NCBI Taxonomy" id="28829"/>
    <lineage>
        <taxon>Eukaryota</taxon>
        <taxon>Metazoa</taxon>
        <taxon>Chordata</taxon>
        <taxon>Craniata</taxon>
        <taxon>Vertebrata</taxon>
        <taxon>Euteleostomi</taxon>
        <taxon>Actinopterygii</taxon>
        <taxon>Neopterygii</taxon>
        <taxon>Teleostei</taxon>
        <taxon>Neoteleostei</taxon>
        <taxon>Acanthomorphata</taxon>
        <taxon>Carangaria</taxon>
        <taxon>Pleuronectiformes</taxon>
        <taxon>Pleuronectoidei</taxon>
        <taxon>Soleidae</taxon>
        <taxon>Solea</taxon>
    </lineage>
</organism>
<dbReference type="Proteomes" id="UP000693946">
    <property type="component" value="Linkage Group LG13"/>
</dbReference>
<sequence>MEVRSSGSPGTVAPGLWRKWLPEAPDKPAHSHVDSFLTAARLLRGGGRVEEEGKTVGWQSSRRSNQTRETRPDGNQGPKHAMVFLKDLRSRQVHLTENRREDRESGCEKTNTGEEKDTDEGPFSGHGQTERQKDIVVCIWKSGCRVKCRQSTRFKAPVLPAIAEI</sequence>
<accession>A0AAV6SFA5</accession>
<feature type="compositionally biased region" description="Basic and acidic residues" evidence="1">
    <location>
        <begin position="86"/>
        <end position="115"/>
    </location>
</feature>
<keyword evidence="3" id="KW-1185">Reference proteome</keyword>
<comment type="caution">
    <text evidence="2">The sequence shown here is derived from an EMBL/GenBank/DDBJ whole genome shotgun (WGS) entry which is preliminary data.</text>
</comment>
<proteinExistence type="predicted"/>
<protein>
    <submittedName>
        <fullName evidence="2">Uncharacterized protein</fullName>
    </submittedName>
</protein>
<evidence type="ECO:0000313" key="2">
    <source>
        <dbReference type="EMBL" id="KAG7516204.1"/>
    </source>
</evidence>
<reference evidence="2 3" key="1">
    <citation type="journal article" date="2021" name="Sci. Rep.">
        <title>Chromosome anchoring in Senegalese sole (Solea senegalensis) reveals sex-associated markers and genome rearrangements in flatfish.</title>
        <authorList>
            <person name="Guerrero-Cozar I."/>
            <person name="Gomez-Garrido J."/>
            <person name="Berbel C."/>
            <person name="Martinez-Blanch J.F."/>
            <person name="Alioto T."/>
            <person name="Claros M.G."/>
            <person name="Gagnaire P.A."/>
            <person name="Manchado M."/>
        </authorList>
    </citation>
    <scope>NUCLEOTIDE SEQUENCE [LARGE SCALE GENOMIC DNA]</scope>
    <source>
        <strain evidence="2">Sse05_10M</strain>
    </source>
</reference>